<protein>
    <submittedName>
        <fullName evidence="1">Uncharacterized protein</fullName>
    </submittedName>
</protein>
<dbReference type="Proteomes" id="UP000321960">
    <property type="component" value="Unassembled WGS sequence"/>
</dbReference>
<reference evidence="1 3" key="3">
    <citation type="submission" date="2019-07" db="EMBL/GenBank/DDBJ databases">
        <title>Whole genome shotgun sequence of Methylobacterium oxalidis NBRC 107715.</title>
        <authorList>
            <person name="Hosoyama A."/>
            <person name="Uohara A."/>
            <person name="Ohji S."/>
            <person name="Ichikawa N."/>
        </authorList>
    </citation>
    <scope>NUCLEOTIDE SEQUENCE [LARGE SCALE GENOMIC DNA]</scope>
    <source>
        <strain evidence="1 3">NBRC 107715</strain>
    </source>
</reference>
<evidence type="ECO:0000313" key="2">
    <source>
        <dbReference type="EMBL" id="GLS63663.1"/>
    </source>
</evidence>
<dbReference type="EMBL" id="BSPK01000025">
    <property type="protein sequence ID" value="GLS63663.1"/>
    <property type="molecule type" value="Genomic_DNA"/>
</dbReference>
<dbReference type="EMBL" id="BJZU01000052">
    <property type="protein sequence ID" value="GEP04838.1"/>
    <property type="molecule type" value="Genomic_DNA"/>
</dbReference>
<reference evidence="2" key="1">
    <citation type="journal article" date="2014" name="Int. J. Syst. Evol. Microbiol.">
        <title>Complete genome of a new Firmicutes species belonging to the dominant human colonic microbiota ('Ruminococcus bicirculans') reveals two chromosomes and a selective capacity to utilize plant glucans.</title>
        <authorList>
            <consortium name="NISC Comparative Sequencing Program"/>
            <person name="Wegmann U."/>
            <person name="Louis P."/>
            <person name="Goesmann A."/>
            <person name="Henrissat B."/>
            <person name="Duncan S.H."/>
            <person name="Flint H.J."/>
        </authorList>
    </citation>
    <scope>NUCLEOTIDE SEQUENCE</scope>
    <source>
        <strain evidence="2">NBRC 107715</strain>
    </source>
</reference>
<organism evidence="1 3">
    <name type="scientific">Methylobacterium oxalidis</name>
    <dbReference type="NCBI Taxonomy" id="944322"/>
    <lineage>
        <taxon>Bacteria</taxon>
        <taxon>Pseudomonadati</taxon>
        <taxon>Pseudomonadota</taxon>
        <taxon>Alphaproteobacteria</taxon>
        <taxon>Hyphomicrobiales</taxon>
        <taxon>Methylobacteriaceae</taxon>
        <taxon>Methylobacterium</taxon>
    </lineage>
</organism>
<evidence type="ECO:0000313" key="3">
    <source>
        <dbReference type="Proteomes" id="UP000321960"/>
    </source>
</evidence>
<dbReference type="Proteomes" id="UP001156856">
    <property type="component" value="Unassembled WGS sequence"/>
</dbReference>
<dbReference type="OrthoDB" id="9827278at2"/>
<reference evidence="2" key="4">
    <citation type="submission" date="2023-01" db="EMBL/GenBank/DDBJ databases">
        <title>Draft genome sequence of Methylobacterium oxalidis strain NBRC 107715.</title>
        <authorList>
            <person name="Sun Q."/>
            <person name="Mori K."/>
        </authorList>
    </citation>
    <scope>NUCLEOTIDE SEQUENCE</scope>
    <source>
        <strain evidence="2">NBRC 107715</strain>
    </source>
</reference>
<name>A0A512J4E1_9HYPH</name>
<gene>
    <name evidence="2" type="ORF">GCM10007888_20440</name>
    <name evidence="1" type="ORF">MOX02_28760</name>
</gene>
<dbReference type="RefSeq" id="WP_147026429.1">
    <property type="nucleotide sequence ID" value="NZ_BJZU01000052.1"/>
</dbReference>
<evidence type="ECO:0000313" key="4">
    <source>
        <dbReference type="Proteomes" id="UP001156856"/>
    </source>
</evidence>
<evidence type="ECO:0000313" key="1">
    <source>
        <dbReference type="EMBL" id="GEP04838.1"/>
    </source>
</evidence>
<comment type="caution">
    <text evidence="1">The sequence shown here is derived from an EMBL/GenBank/DDBJ whole genome shotgun (WGS) entry which is preliminary data.</text>
</comment>
<accession>A0A512J4E1</accession>
<dbReference type="AlphaFoldDB" id="A0A512J4E1"/>
<reference evidence="4" key="2">
    <citation type="journal article" date="2019" name="Int. J. Syst. Evol. Microbiol.">
        <title>The Global Catalogue of Microorganisms (GCM) 10K type strain sequencing project: providing services to taxonomists for standard genome sequencing and annotation.</title>
        <authorList>
            <consortium name="The Broad Institute Genomics Platform"/>
            <consortium name="The Broad Institute Genome Sequencing Center for Infectious Disease"/>
            <person name="Wu L."/>
            <person name="Ma J."/>
        </authorList>
    </citation>
    <scope>NUCLEOTIDE SEQUENCE [LARGE SCALE GENOMIC DNA]</scope>
    <source>
        <strain evidence="4">NBRC 107715</strain>
    </source>
</reference>
<sequence length="202" mass="22609">MTITSLSRRLEKVEAKRPPGTSIFIAWGRTLEAAEGEIALRQRAGMIRQGESAVALLWPDPEPLPASRRVLFNGGRGREPKISDRELALLAAAFRAEAVDRERATAIKAGENVSGLDETDFYIRSLRRESRNLDQDLRFLCREENPEPEIHWPERQSNGLHRPCACPTCLSDKTTPMGAHKAHATRQAAWLARYLPGEGLFV</sequence>
<proteinExistence type="predicted"/>
<keyword evidence="4" id="KW-1185">Reference proteome</keyword>